<dbReference type="InterPro" id="IPR002641">
    <property type="entry name" value="PNPLA_dom"/>
</dbReference>
<protein>
    <recommendedName>
        <fullName evidence="3">PNPLA domain-containing protein</fullName>
    </recommendedName>
</protein>
<dbReference type="GO" id="GO:0019433">
    <property type="term" value="P:triglyceride catabolic process"/>
    <property type="evidence" value="ECO:0007669"/>
    <property type="project" value="TreeGrafter"/>
</dbReference>
<feature type="non-terminal residue" evidence="4">
    <location>
        <position position="93"/>
    </location>
</feature>
<dbReference type="PROSITE" id="PS51635">
    <property type="entry name" value="PNPLA"/>
    <property type="match status" value="1"/>
</dbReference>
<dbReference type="KEGG" id="nai:NECAME_16818"/>
<feature type="domain" description="PNPLA" evidence="3">
    <location>
        <begin position="21"/>
        <end position="93"/>
    </location>
</feature>
<dbReference type="InterPro" id="IPR016035">
    <property type="entry name" value="Acyl_Trfase/lysoPLipase"/>
</dbReference>
<gene>
    <name evidence="4" type="ORF">NECAME_16818</name>
</gene>
<feature type="short sequence motif" description="GXGXXG" evidence="2">
    <location>
        <begin position="25"/>
        <end position="30"/>
    </location>
</feature>
<dbReference type="Proteomes" id="UP000053676">
    <property type="component" value="Unassembled WGS sequence"/>
</dbReference>
<name>W2TW87_NECAM</name>
<dbReference type="PANTHER" id="PTHR12406:SF38">
    <property type="entry name" value="PNPLA DOMAIN-CONTAINING PROTEIN"/>
    <property type="match status" value="1"/>
</dbReference>
<dbReference type="PANTHER" id="PTHR12406">
    <property type="entry name" value="CALCIUM-INDEPENDENT PHOSPHOLIPASE A2 IPLA2 -RELATED"/>
    <property type="match status" value="1"/>
</dbReference>
<feature type="short sequence motif" description="GXSXG" evidence="2">
    <location>
        <begin position="56"/>
        <end position="60"/>
    </location>
</feature>
<organism evidence="4 5">
    <name type="scientific">Necator americanus</name>
    <name type="common">Human hookworm</name>
    <dbReference type="NCBI Taxonomy" id="51031"/>
    <lineage>
        <taxon>Eukaryota</taxon>
        <taxon>Metazoa</taxon>
        <taxon>Ecdysozoa</taxon>
        <taxon>Nematoda</taxon>
        <taxon>Chromadorea</taxon>
        <taxon>Rhabditida</taxon>
        <taxon>Rhabditina</taxon>
        <taxon>Rhabditomorpha</taxon>
        <taxon>Strongyloidea</taxon>
        <taxon>Ancylostomatidae</taxon>
        <taxon>Bunostominae</taxon>
        <taxon>Necator</taxon>
    </lineage>
</organism>
<reference evidence="5" key="1">
    <citation type="journal article" date="2014" name="Nat. Genet.">
        <title>Genome of the human hookworm Necator americanus.</title>
        <authorList>
            <person name="Tang Y.T."/>
            <person name="Gao X."/>
            <person name="Rosa B.A."/>
            <person name="Abubucker S."/>
            <person name="Hallsworth-Pepin K."/>
            <person name="Martin J."/>
            <person name="Tyagi R."/>
            <person name="Heizer E."/>
            <person name="Zhang X."/>
            <person name="Bhonagiri-Palsikar V."/>
            <person name="Minx P."/>
            <person name="Warren W.C."/>
            <person name="Wang Q."/>
            <person name="Zhan B."/>
            <person name="Hotez P.J."/>
            <person name="Sternberg P.W."/>
            <person name="Dougall A."/>
            <person name="Gaze S.T."/>
            <person name="Mulvenna J."/>
            <person name="Sotillo J."/>
            <person name="Ranganathan S."/>
            <person name="Rabelo E.M."/>
            <person name="Wilson R.K."/>
            <person name="Felgner P.L."/>
            <person name="Bethony J."/>
            <person name="Hawdon J.M."/>
            <person name="Gasser R.B."/>
            <person name="Loukas A."/>
            <person name="Mitreva M."/>
        </authorList>
    </citation>
    <scope>NUCLEOTIDE SEQUENCE [LARGE SCALE GENOMIC DNA]</scope>
</reference>
<sequence length="93" mass="10119">MYLTRPAICRQPIKSISRFCISLSGCGFLGSYHFGAVNCFLKNGKHVISRLDRVSGASAGSLVASLLVLAPDKLDQALNVLFELGEELMKLNF</sequence>
<keyword evidence="5" id="KW-1185">Reference proteome</keyword>
<dbReference type="SUPFAM" id="SSF52151">
    <property type="entry name" value="FabD/lysophospholipase-like"/>
    <property type="match status" value="1"/>
</dbReference>
<dbReference type="GO" id="GO:0055088">
    <property type="term" value="P:lipid homeostasis"/>
    <property type="evidence" value="ECO:0007669"/>
    <property type="project" value="TreeGrafter"/>
</dbReference>
<evidence type="ECO:0000256" key="2">
    <source>
        <dbReference type="PROSITE-ProRule" id="PRU01161"/>
    </source>
</evidence>
<dbReference type="InterPro" id="IPR033562">
    <property type="entry name" value="PLPL"/>
</dbReference>
<dbReference type="STRING" id="51031.W2TW87"/>
<dbReference type="Pfam" id="PF01734">
    <property type="entry name" value="Patatin"/>
    <property type="match status" value="1"/>
</dbReference>
<dbReference type="OrthoDB" id="197155at2759"/>
<dbReference type="GO" id="GO:0005737">
    <property type="term" value="C:cytoplasm"/>
    <property type="evidence" value="ECO:0007669"/>
    <property type="project" value="TreeGrafter"/>
</dbReference>
<evidence type="ECO:0000313" key="5">
    <source>
        <dbReference type="Proteomes" id="UP000053676"/>
    </source>
</evidence>
<dbReference type="GO" id="GO:0016020">
    <property type="term" value="C:membrane"/>
    <property type="evidence" value="ECO:0007669"/>
    <property type="project" value="TreeGrafter"/>
</dbReference>
<dbReference type="GO" id="GO:0005811">
    <property type="term" value="C:lipid droplet"/>
    <property type="evidence" value="ECO:0007669"/>
    <property type="project" value="TreeGrafter"/>
</dbReference>
<evidence type="ECO:0000313" key="4">
    <source>
        <dbReference type="EMBL" id="ETN85321.1"/>
    </source>
</evidence>
<evidence type="ECO:0000259" key="3">
    <source>
        <dbReference type="PROSITE" id="PS51635"/>
    </source>
</evidence>
<evidence type="ECO:0000256" key="1">
    <source>
        <dbReference type="ARBA" id="ARBA00023098"/>
    </source>
</evidence>
<dbReference type="GO" id="GO:0004806">
    <property type="term" value="F:triacylglycerol lipase activity"/>
    <property type="evidence" value="ECO:0007669"/>
    <property type="project" value="TreeGrafter"/>
</dbReference>
<keyword evidence="1" id="KW-0443">Lipid metabolism</keyword>
<dbReference type="AlphaFoldDB" id="W2TW87"/>
<dbReference type="Gene3D" id="3.40.1090.10">
    <property type="entry name" value="Cytosolic phospholipase A2 catalytic domain"/>
    <property type="match status" value="1"/>
</dbReference>
<comment type="caution">
    <text evidence="2">Lacks conserved residue(s) required for the propagation of feature annotation.</text>
</comment>
<accession>W2TW87</accession>
<proteinExistence type="predicted"/>
<dbReference type="EMBL" id="KI657757">
    <property type="protein sequence ID" value="ETN85321.1"/>
    <property type="molecule type" value="Genomic_DNA"/>
</dbReference>